<feature type="domain" description="Aminotransferase class V" evidence="2">
    <location>
        <begin position="228"/>
        <end position="394"/>
    </location>
</feature>
<dbReference type="SUPFAM" id="SSF53383">
    <property type="entry name" value="PLP-dependent transferases"/>
    <property type="match status" value="1"/>
</dbReference>
<name>A0AAD5Q9T7_PYTIN</name>
<protein>
    <recommendedName>
        <fullName evidence="2">Aminotransferase class V domain-containing protein</fullName>
    </recommendedName>
</protein>
<dbReference type="InterPro" id="IPR015424">
    <property type="entry name" value="PyrdxlP-dep_Trfase"/>
</dbReference>
<evidence type="ECO:0000313" key="3">
    <source>
        <dbReference type="EMBL" id="KAJ0402835.1"/>
    </source>
</evidence>
<organism evidence="3 4">
    <name type="scientific">Pythium insidiosum</name>
    <name type="common">Pythiosis disease agent</name>
    <dbReference type="NCBI Taxonomy" id="114742"/>
    <lineage>
        <taxon>Eukaryota</taxon>
        <taxon>Sar</taxon>
        <taxon>Stramenopiles</taxon>
        <taxon>Oomycota</taxon>
        <taxon>Peronosporomycetes</taxon>
        <taxon>Pythiales</taxon>
        <taxon>Pythiaceae</taxon>
        <taxon>Pythium</taxon>
    </lineage>
</organism>
<comment type="caution">
    <text evidence="3">The sequence shown here is derived from an EMBL/GenBank/DDBJ whole genome shotgun (WGS) entry which is preliminary data.</text>
</comment>
<dbReference type="EMBL" id="JAKCXM010000094">
    <property type="protein sequence ID" value="KAJ0402835.1"/>
    <property type="molecule type" value="Genomic_DNA"/>
</dbReference>
<evidence type="ECO:0000259" key="2">
    <source>
        <dbReference type="Pfam" id="PF00266"/>
    </source>
</evidence>
<evidence type="ECO:0000313" key="4">
    <source>
        <dbReference type="Proteomes" id="UP001209570"/>
    </source>
</evidence>
<dbReference type="Pfam" id="PF00266">
    <property type="entry name" value="Aminotran_5"/>
    <property type="match status" value="1"/>
</dbReference>
<dbReference type="Gene3D" id="3.40.640.10">
    <property type="entry name" value="Type I PLP-dependent aspartate aminotransferase-like (Major domain)"/>
    <property type="match status" value="1"/>
</dbReference>
<dbReference type="PANTHER" id="PTHR43092:SF2">
    <property type="entry name" value="HERCYNYLCYSTEINE SULFOXIDE LYASE"/>
    <property type="match status" value="1"/>
</dbReference>
<dbReference type="PANTHER" id="PTHR43092">
    <property type="entry name" value="L-CYSTEINE DESULFHYDRASE"/>
    <property type="match status" value="1"/>
</dbReference>
<evidence type="ECO:0000256" key="1">
    <source>
        <dbReference type="ARBA" id="ARBA00022898"/>
    </source>
</evidence>
<keyword evidence="1" id="KW-0663">Pyridoxal phosphate</keyword>
<dbReference type="AlphaFoldDB" id="A0AAD5Q9T7"/>
<sequence>MPLLRHRRAPPPSSLWRAMSSAASGRRGYEAFGSFHTPSAAELFAGAAASAAPSPASFLPPVPRERCHLDLSTFSTDAKQLFTVDLQRWTYLNHGAFGGPTRYATQVASAWRAVADRQPLQFHDRQFFPYVVQSIQALARFVGVSQPQELVLLPNATAGLHAVLDSVVRAELRRPGTAPVAVCCLSTRYGAVNKMLQQLAAEARSAAHGRSLEVHEVPLSLADSLDAAAVTAQLAAGLDAIRREHATDCSLVVVDHVTSNTGVLLPVEQIVRACHARGVPVLVDGAHALLNLPLALDELRADYYVGNCHKWFASPRGAAFLHVRRAEVPLEPRVVSHGFFDGLQSAFMWQGLQDYSAWLALPQCIAFWEHQGVERCRSYMHALAQRAAEHLYAAWDMPEQLARDASHARHAMRLVLLPSRRLFGVDVNQPAGNSSADAKHIQDTLHHAHQIEVPVKCVEGRLYVRLSAHIYNELEDYDRLARAIAGG</sequence>
<accession>A0AAD5Q9T7</accession>
<dbReference type="Proteomes" id="UP001209570">
    <property type="component" value="Unassembled WGS sequence"/>
</dbReference>
<dbReference type="InterPro" id="IPR015421">
    <property type="entry name" value="PyrdxlP-dep_Trfase_major"/>
</dbReference>
<proteinExistence type="predicted"/>
<gene>
    <name evidence="3" type="ORF">P43SY_007377</name>
</gene>
<dbReference type="InterPro" id="IPR000192">
    <property type="entry name" value="Aminotrans_V_dom"/>
</dbReference>
<reference evidence="3" key="1">
    <citation type="submission" date="2021-12" db="EMBL/GenBank/DDBJ databases">
        <title>Prjna785345.</title>
        <authorList>
            <person name="Rujirawat T."/>
            <person name="Krajaejun T."/>
        </authorList>
    </citation>
    <scope>NUCLEOTIDE SEQUENCE</scope>
    <source>
        <strain evidence="3">Pi057C3</strain>
    </source>
</reference>
<keyword evidence="4" id="KW-1185">Reference proteome</keyword>